<proteinExistence type="predicted"/>
<accession>A0ACC2KUU5</accession>
<organism evidence="1 2">
    <name type="scientific">Persea americana</name>
    <name type="common">Avocado</name>
    <dbReference type="NCBI Taxonomy" id="3435"/>
    <lineage>
        <taxon>Eukaryota</taxon>
        <taxon>Viridiplantae</taxon>
        <taxon>Streptophyta</taxon>
        <taxon>Embryophyta</taxon>
        <taxon>Tracheophyta</taxon>
        <taxon>Spermatophyta</taxon>
        <taxon>Magnoliopsida</taxon>
        <taxon>Magnoliidae</taxon>
        <taxon>Laurales</taxon>
        <taxon>Lauraceae</taxon>
        <taxon>Persea</taxon>
    </lineage>
</organism>
<comment type="caution">
    <text evidence="1">The sequence shown here is derived from an EMBL/GenBank/DDBJ whole genome shotgun (WGS) entry which is preliminary data.</text>
</comment>
<evidence type="ECO:0000313" key="1">
    <source>
        <dbReference type="EMBL" id="KAJ8624763.1"/>
    </source>
</evidence>
<sequence length="116" mass="12908">MELLISAGNFSFTEKLTVKYAGAAAMYFVSKKLKKKHNITDERAALYEAAETWVEALSGRNFLGGSKPNLADLAVFGVLRPIRYLRAGRDMVDNTRIGEWYARMETAVGESSRINA</sequence>
<dbReference type="EMBL" id="CM056819">
    <property type="protein sequence ID" value="KAJ8624763.1"/>
    <property type="molecule type" value="Genomic_DNA"/>
</dbReference>
<name>A0ACC2KUU5_PERAE</name>
<dbReference type="Proteomes" id="UP001234297">
    <property type="component" value="Chromosome 11"/>
</dbReference>
<protein>
    <submittedName>
        <fullName evidence="1">Uncharacterized protein</fullName>
    </submittedName>
</protein>
<keyword evidence="2" id="KW-1185">Reference proteome</keyword>
<gene>
    <name evidence="1" type="ORF">MRB53_033293</name>
</gene>
<reference evidence="1 2" key="1">
    <citation type="journal article" date="2022" name="Hortic Res">
        <title>A haplotype resolved chromosomal level avocado genome allows analysis of novel avocado genes.</title>
        <authorList>
            <person name="Nath O."/>
            <person name="Fletcher S.J."/>
            <person name="Hayward A."/>
            <person name="Shaw L.M."/>
            <person name="Masouleh A.K."/>
            <person name="Furtado A."/>
            <person name="Henry R.J."/>
            <person name="Mitter N."/>
        </authorList>
    </citation>
    <scope>NUCLEOTIDE SEQUENCE [LARGE SCALE GENOMIC DNA]</scope>
    <source>
        <strain evidence="2">cv. Hass</strain>
    </source>
</reference>
<evidence type="ECO:0000313" key="2">
    <source>
        <dbReference type="Proteomes" id="UP001234297"/>
    </source>
</evidence>